<dbReference type="SMART" id="SM00248">
    <property type="entry name" value="ANK"/>
    <property type="match status" value="2"/>
</dbReference>
<evidence type="ECO:0000256" key="1">
    <source>
        <dbReference type="ARBA" id="ARBA00022737"/>
    </source>
</evidence>
<evidence type="ECO:0000313" key="4">
    <source>
        <dbReference type="EMBL" id="GGY01429.1"/>
    </source>
</evidence>
<dbReference type="Gene3D" id="1.25.10.10">
    <property type="entry name" value="Leucine-rich Repeat Variant"/>
    <property type="match status" value="1"/>
</dbReference>
<dbReference type="PROSITE" id="PS50088">
    <property type="entry name" value="ANK_REPEAT"/>
    <property type="match status" value="2"/>
</dbReference>
<sequence>MAEEPLIAAVRSGDAETVRELLAAGADPDAVDGDGTPALCLAVDAFDLAVADELAYRARLDRVGPDGRTPLLRAIDRGASLIANMLINRGAQLCHQDAEGRDALALARYWHETGTEAELRRRTGARGPVERRRVRDDVYLETYQELSLGGLTVRDTHTAILTELEPGLGITQPFGRLLSRALAEPDVDHPVWNATMFALQKRRDPAVWNAAGALRHRADPRERYFGATLLHLVILFDESEDDSFDEPVVDLLLPWVEQEEDLLVMRALAAGLAAAFDPRAERPLPALTRHPDSEVRRRALSGLARQVSQGDPGALAAVTACTRDADPRVREGACRALGDAPAGSPAPAPAPAPADALAACLDDEDEGVRITAAVRLAMRDDPRGDEVLRACDTIGKDSPYYWDLHDVWSRRQRLNAAG</sequence>
<dbReference type="Gene3D" id="1.25.40.20">
    <property type="entry name" value="Ankyrin repeat-containing domain"/>
    <property type="match status" value="1"/>
</dbReference>
<reference evidence="5" key="1">
    <citation type="journal article" date="2019" name="Int. J. Syst. Evol. Microbiol.">
        <title>The Global Catalogue of Microorganisms (GCM) 10K type strain sequencing project: providing services to taxonomists for standard genome sequencing and annotation.</title>
        <authorList>
            <consortium name="The Broad Institute Genomics Platform"/>
            <consortium name="The Broad Institute Genome Sequencing Center for Infectious Disease"/>
            <person name="Wu L."/>
            <person name="Ma J."/>
        </authorList>
    </citation>
    <scope>NUCLEOTIDE SEQUENCE [LARGE SCALE GENOMIC DNA]</scope>
    <source>
        <strain evidence="5">JCM 4586</strain>
    </source>
</reference>
<keyword evidence="2 3" id="KW-0040">ANK repeat</keyword>
<dbReference type="SUPFAM" id="SSF48371">
    <property type="entry name" value="ARM repeat"/>
    <property type="match status" value="1"/>
</dbReference>
<evidence type="ECO:0000256" key="2">
    <source>
        <dbReference type="ARBA" id="ARBA00023043"/>
    </source>
</evidence>
<keyword evidence="1" id="KW-0677">Repeat</keyword>
<comment type="caution">
    <text evidence="4">The sequence shown here is derived from an EMBL/GenBank/DDBJ whole genome shotgun (WGS) entry which is preliminary data.</text>
</comment>
<evidence type="ECO:0000313" key="5">
    <source>
        <dbReference type="Proteomes" id="UP000659223"/>
    </source>
</evidence>
<dbReference type="RefSeq" id="WP_190024465.1">
    <property type="nucleotide sequence ID" value="NZ_BMUT01000013.1"/>
</dbReference>
<protein>
    <recommendedName>
        <fullName evidence="6">Ankyrin repeat domain-containing protein</fullName>
    </recommendedName>
</protein>
<organism evidence="4 5">
    <name type="scientific">Streptomyces hiroshimensis</name>
    <dbReference type="NCBI Taxonomy" id="66424"/>
    <lineage>
        <taxon>Bacteria</taxon>
        <taxon>Bacillati</taxon>
        <taxon>Actinomycetota</taxon>
        <taxon>Actinomycetes</taxon>
        <taxon>Kitasatosporales</taxon>
        <taxon>Streptomycetaceae</taxon>
        <taxon>Streptomyces</taxon>
    </lineage>
</organism>
<dbReference type="Proteomes" id="UP000659223">
    <property type="component" value="Unassembled WGS sequence"/>
</dbReference>
<name>A0ABQ2Z0Y0_9ACTN</name>
<keyword evidence="5" id="KW-1185">Reference proteome</keyword>
<dbReference type="InterPro" id="IPR011989">
    <property type="entry name" value="ARM-like"/>
</dbReference>
<dbReference type="SUPFAM" id="SSF48403">
    <property type="entry name" value="Ankyrin repeat"/>
    <property type="match status" value="1"/>
</dbReference>
<dbReference type="InterPro" id="IPR002110">
    <property type="entry name" value="Ankyrin_rpt"/>
</dbReference>
<dbReference type="InterPro" id="IPR036770">
    <property type="entry name" value="Ankyrin_rpt-contain_sf"/>
</dbReference>
<evidence type="ECO:0000256" key="3">
    <source>
        <dbReference type="PROSITE-ProRule" id="PRU00023"/>
    </source>
</evidence>
<evidence type="ECO:0008006" key="6">
    <source>
        <dbReference type="Google" id="ProtNLM"/>
    </source>
</evidence>
<dbReference type="EMBL" id="BMUT01000013">
    <property type="protein sequence ID" value="GGY01429.1"/>
    <property type="molecule type" value="Genomic_DNA"/>
</dbReference>
<dbReference type="Pfam" id="PF12796">
    <property type="entry name" value="Ank_2"/>
    <property type="match status" value="1"/>
</dbReference>
<dbReference type="Pfam" id="PF13646">
    <property type="entry name" value="HEAT_2"/>
    <property type="match status" value="1"/>
</dbReference>
<dbReference type="PANTHER" id="PTHR24171:SF8">
    <property type="entry name" value="BRCA1-ASSOCIATED RING DOMAIN PROTEIN 1"/>
    <property type="match status" value="1"/>
</dbReference>
<proteinExistence type="predicted"/>
<dbReference type="InterPro" id="IPR016024">
    <property type="entry name" value="ARM-type_fold"/>
</dbReference>
<dbReference type="PANTHER" id="PTHR24171">
    <property type="entry name" value="ANKYRIN REPEAT DOMAIN-CONTAINING PROTEIN 39-RELATED"/>
    <property type="match status" value="1"/>
</dbReference>
<accession>A0ABQ2Z0Y0</accession>
<feature type="repeat" description="ANK" evidence="3">
    <location>
        <begin position="1"/>
        <end position="33"/>
    </location>
</feature>
<gene>
    <name evidence="4" type="ORF">GCM10010324_55390</name>
</gene>
<dbReference type="PROSITE" id="PS50297">
    <property type="entry name" value="ANK_REP_REGION"/>
    <property type="match status" value="2"/>
</dbReference>
<feature type="repeat" description="ANK" evidence="3">
    <location>
        <begin position="66"/>
        <end position="98"/>
    </location>
</feature>